<dbReference type="InterPro" id="IPR029058">
    <property type="entry name" value="AB_hydrolase_fold"/>
</dbReference>
<dbReference type="EMBL" id="JTHE03000109">
    <property type="protein sequence ID" value="MCM1985002.1"/>
    <property type="molecule type" value="Genomic_DNA"/>
</dbReference>
<dbReference type="RefSeq" id="WP_250833412.1">
    <property type="nucleotide sequence ID" value="NZ_JTHE03000109.1"/>
</dbReference>
<name>A0ABD4T9L8_9CYAN</name>
<dbReference type="GO" id="GO:0016787">
    <property type="term" value="F:hydrolase activity"/>
    <property type="evidence" value="ECO:0007669"/>
    <property type="project" value="UniProtKB-KW"/>
</dbReference>
<dbReference type="PANTHER" id="PTHR43798:SF33">
    <property type="entry name" value="HYDROLASE, PUTATIVE (AFU_ORTHOLOGUE AFUA_2G14860)-RELATED"/>
    <property type="match status" value="1"/>
</dbReference>
<dbReference type="Pfam" id="PF00561">
    <property type="entry name" value="Abhydrolase_1"/>
    <property type="match status" value="1"/>
</dbReference>
<feature type="domain" description="AB hydrolase-1" evidence="1">
    <location>
        <begin position="19"/>
        <end position="256"/>
    </location>
</feature>
<dbReference type="AlphaFoldDB" id="A0ABD4T9L8"/>
<protein>
    <submittedName>
        <fullName evidence="2">Alpha/beta hydrolase</fullName>
    </submittedName>
</protein>
<keyword evidence="3" id="KW-1185">Reference proteome</keyword>
<dbReference type="InterPro" id="IPR000073">
    <property type="entry name" value="AB_hydrolase_1"/>
</dbReference>
<proteinExistence type="predicted"/>
<sequence length="276" mass="31656">MAINLDYSLAGPWDSSRIPLLCLHGHPGSKACMQVFTQSLAQSWPTLTPDLRGYGQSQVRRPFPMSQHLLDLDQLLRDRQIDECVVLGWSLGGILSLELALAQPQRVKGMILIASAADPRSSHPPITWQDNVLTAIASLLNRWKPGWPWNIRQFGQRSLYRYLVQTHRPQTYRYLARDAWPAFFRTSKFAHRSLQEALRQGYNREAQLASIPCPVLVLAGEGDRHITARSSYRTACELPRSTWICYPHCAHLFPWEYPEEINAAIHQWLSQHFDSF</sequence>
<evidence type="ECO:0000313" key="2">
    <source>
        <dbReference type="EMBL" id="MCM1985002.1"/>
    </source>
</evidence>
<dbReference type="Gene3D" id="3.40.50.1820">
    <property type="entry name" value="alpha/beta hydrolase"/>
    <property type="match status" value="1"/>
</dbReference>
<reference evidence="2 3" key="1">
    <citation type="journal article" date="2015" name="Genome Announc.">
        <title>Draft Genome Sequence of Filamentous Marine Cyanobacterium Lyngbya confervoides Strain BDU141951.</title>
        <authorList>
            <person name="Chandrababunaidu M.M."/>
            <person name="Sen D."/>
            <person name="Tripathy S."/>
        </authorList>
    </citation>
    <scope>NUCLEOTIDE SEQUENCE [LARGE SCALE GENOMIC DNA]</scope>
    <source>
        <strain evidence="2 3">BDU141951</strain>
    </source>
</reference>
<dbReference type="SUPFAM" id="SSF53474">
    <property type="entry name" value="alpha/beta-Hydrolases"/>
    <property type="match status" value="1"/>
</dbReference>
<keyword evidence="2" id="KW-0378">Hydrolase</keyword>
<evidence type="ECO:0000259" key="1">
    <source>
        <dbReference type="Pfam" id="PF00561"/>
    </source>
</evidence>
<dbReference type="PANTHER" id="PTHR43798">
    <property type="entry name" value="MONOACYLGLYCEROL LIPASE"/>
    <property type="match status" value="1"/>
</dbReference>
<organism evidence="2 3">
    <name type="scientific">Lyngbya confervoides BDU141951</name>
    <dbReference type="NCBI Taxonomy" id="1574623"/>
    <lineage>
        <taxon>Bacteria</taxon>
        <taxon>Bacillati</taxon>
        <taxon>Cyanobacteriota</taxon>
        <taxon>Cyanophyceae</taxon>
        <taxon>Oscillatoriophycideae</taxon>
        <taxon>Oscillatoriales</taxon>
        <taxon>Microcoleaceae</taxon>
        <taxon>Lyngbya</taxon>
    </lineage>
</organism>
<dbReference type="InterPro" id="IPR050266">
    <property type="entry name" value="AB_hydrolase_sf"/>
</dbReference>
<comment type="caution">
    <text evidence="2">The sequence shown here is derived from an EMBL/GenBank/DDBJ whole genome shotgun (WGS) entry which is preliminary data.</text>
</comment>
<gene>
    <name evidence="2" type="ORF">QQ91_0019460</name>
</gene>
<dbReference type="Proteomes" id="UP000031561">
    <property type="component" value="Unassembled WGS sequence"/>
</dbReference>
<evidence type="ECO:0000313" key="3">
    <source>
        <dbReference type="Proteomes" id="UP000031561"/>
    </source>
</evidence>
<dbReference type="PRINTS" id="PR00111">
    <property type="entry name" value="ABHYDROLASE"/>
</dbReference>
<accession>A0ABD4T9L8</accession>